<dbReference type="RefSeq" id="WP_407952778.1">
    <property type="nucleotide sequence ID" value="NZ_JBJUTG010000005.1"/>
</dbReference>
<protein>
    <submittedName>
        <fullName evidence="1">Uncharacterized protein</fullName>
    </submittedName>
</protein>
<accession>A0A6S6MI16</accession>
<dbReference type="EMBL" id="LC566215">
    <property type="protein sequence ID" value="BCH36230.1"/>
    <property type="molecule type" value="Genomic_DNA"/>
</dbReference>
<dbReference type="AlphaFoldDB" id="A0A6S6MI16"/>
<proteinExistence type="predicted"/>
<sequence length="98" mass="11734">MFNLLFTKKLRSKRSLEVREESKCKMVFDREKMLAHANEVLMSSLKGTELAKIMNMNVNQFYDYRNGSKKIEKARLETLIKFEKAYVYMLDKQKRTID</sequence>
<organism evidence="1">
    <name type="scientific">Enterococcus faecium</name>
    <name type="common">Streptococcus faecium</name>
    <dbReference type="NCBI Taxonomy" id="1352"/>
    <lineage>
        <taxon>Bacteria</taxon>
        <taxon>Bacillati</taxon>
        <taxon>Bacillota</taxon>
        <taxon>Bacilli</taxon>
        <taxon>Lactobacillales</taxon>
        <taxon>Enterococcaceae</taxon>
        <taxon>Enterococcus</taxon>
    </lineage>
</organism>
<reference evidence="1" key="1">
    <citation type="submission" date="2020-07" db="EMBL/GenBank/DDBJ databases">
        <title>Transmission dynamics of a linear vanA-plasmid during the 2017-2019 nosocomial multiclonal outbreaks of vancomycin-resistant enterococci.</title>
        <authorList>
            <person name="Fujiya Y."/>
            <person name="Harada T."/>
            <person name="Sugawara Y."/>
            <person name="Akeda Y."/>
            <person name="Yasuda M."/>
            <person name="Masumi A."/>
            <person name="Haryashi J."/>
            <person name="Tanimura N."/>
            <person name="Tsujimoto Y."/>
            <person name="Shibata W."/>
            <person name="Yamaguchi T."/>
            <person name="Kawahara R."/>
            <person name="Nishi I."/>
            <person name="Hamada S."/>
            <person name="Tomono K."/>
            <person name="Kakeya H."/>
        </authorList>
    </citation>
    <scope>NUCLEOTIDE SEQUENCE</scope>
    <source>
        <strain evidence="1">EV0426-12</strain>
        <plasmid evidence="1">pIHVA-EV0426-12</plasmid>
    </source>
</reference>
<keyword evidence="1" id="KW-0614">Plasmid</keyword>
<evidence type="ECO:0000313" key="1">
    <source>
        <dbReference type="EMBL" id="BCH36230.1"/>
    </source>
</evidence>
<geneLocation type="plasmid" evidence="1">
    <name>pIHVA-EV0426-12</name>
</geneLocation>
<name>A0A6S6MI16_ENTFC</name>